<keyword evidence="1" id="KW-0812">Transmembrane</keyword>
<keyword evidence="1" id="KW-1133">Transmembrane helix</keyword>
<protein>
    <submittedName>
        <fullName evidence="2">Uncharacterized protein</fullName>
    </submittedName>
</protein>
<keyword evidence="3" id="KW-1185">Reference proteome</keyword>
<evidence type="ECO:0000313" key="3">
    <source>
        <dbReference type="Proteomes" id="UP001150924"/>
    </source>
</evidence>
<sequence>MSFAAPLVPHRSTWDIVLLSWAPVLAGVLVVIGAKALEGASPAVAGALSMLAGPVFVLGLLYITFTWRRGPTLKIDGGELVLADRRVPVADVQASVEQYVFRSKGRFTGGTFWLPLLALRFPDGGDLRLVRLQGGGQGGGRRPTRAPNYGLDPTSWDQLAALLGAR</sequence>
<proteinExistence type="predicted"/>
<accession>A0A9X3EK16</accession>
<feature type="transmembrane region" description="Helical" evidence="1">
    <location>
        <begin position="43"/>
        <end position="65"/>
    </location>
</feature>
<evidence type="ECO:0000256" key="1">
    <source>
        <dbReference type="SAM" id="Phobius"/>
    </source>
</evidence>
<dbReference type="Proteomes" id="UP001150924">
    <property type="component" value="Unassembled WGS sequence"/>
</dbReference>
<dbReference type="EMBL" id="JAPNKE010000002">
    <property type="protein sequence ID" value="MCY1004644.1"/>
    <property type="molecule type" value="Genomic_DNA"/>
</dbReference>
<keyword evidence="1" id="KW-0472">Membrane</keyword>
<reference evidence="2" key="1">
    <citation type="submission" date="2022-11" db="EMBL/GenBank/DDBJ databases">
        <title>Minimal conservation of predation-associated metabolite biosynthetic gene clusters underscores biosynthetic potential of Myxococcota including descriptions for ten novel species: Archangium lansinium sp. nov., Myxococcus landrumus sp. nov., Nannocystis bai.</title>
        <authorList>
            <person name="Ahearne A."/>
            <person name="Stevens C."/>
            <person name="Phillips K."/>
        </authorList>
    </citation>
    <scope>NUCLEOTIDE SEQUENCE</scope>
    <source>
        <strain evidence="2">Na p29</strain>
    </source>
</reference>
<comment type="caution">
    <text evidence="2">The sequence shown here is derived from an EMBL/GenBank/DDBJ whole genome shotgun (WGS) entry which is preliminary data.</text>
</comment>
<organism evidence="2 3">
    <name type="scientific">Nannocystis pusilla</name>
    <dbReference type="NCBI Taxonomy" id="889268"/>
    <lineage>
        <taxon>Bacteria</taxon>
        <taxon>Pseudomonadati</taxon>
        <taxon>Myxococcota</taxon>
        <taxon>Polyangia</taxon>
        <taxon>Nannocystales</taxon>
        <taxon>Nannocystaceae</taxon>
        <taxon>Nannocystis</taxon>
    </lineage>
</organism>
<feature type="transmembrane region" description="Helical" evidence="1">
    <location>
        <begin position="16"/>
        <end position="37"/>
    </location>
</feature>
<dbReference type="RefSeq" id="WP_267766208.1">
    <property type="nucleotide sequence ID" value="NZ_JAPNKE010000002.1"/>
</dbReference>
<name>A0A9X3EK16_9BACT</name>
<evidence type="ECO:0000313" key="2">
    <source>
        <dbReference type="EMBL" id="MCY1004644.1"/>
    </source>
</evidence>
<gene>
    <name evidence="2" type="ORF">OV079_03480</name>
</gene>
<dbReference type="AlphaFoldDB" id="A0A9X3EK16"/>